<dbReference type="FunFam" id="1.10.10.10:FF:000001">
    <property type="entry name" value="LysR family transcriptional regulator"/>
    <property type="match status" value="1"/>
</dbReference>
<feature type="domain" description="HTH lysR-type" evidence="5">
    <location>
        <begin position="1"/>
        <end position="58"/>
    </location>
</feature>
<dbReference type="InterPro" id="IPR036390">
    <property type="entry name" value="WH_DNA-bd_sf"/>
</dbReference>
<keyword evidence="4" id="KW-0804">Transcription</keyword>
<dbReference type="GO" id="GO:0003700">
    <property type="term" value="F:DNA-binding transcription factor activity"/>
    <property type="evidence" value="ECO:0007669"/>
    <property type="project" value="InterPro"/>
</dbReference>
<dbReference type="CDD" id="cd05466">
    <property type="entry name" value="PBP2_LTTR_substrate"/>
    <property type="match status" value="1"/>
</dbReference>
<dbReference type="GO" id="GO:0032993">
    <property type="term" value="C:protein-DNA complex"/>
    <property type="evidence" value="ECO:0007669"/>
    <property type="project" value="TreeGrafter"/>
</dbReference>
<reference evidence="6" key="2">
    <citation type="submission" date="2020-09" db="EMBL/GenBank/DDBJ databases">
        <authorList>
            <person name="Sun Q."/>
            <person name="Kim S."/>
        </authorList>
    </citation>
    <scope>NUCLEOTIDE SEQUENCE</scope>
    <source>
        <strain evidence="6">KCTC 12988</strain>
    </source>
</reference>
<dbReference type="RefSeq" id="WP_189569294.1">
    <property type="nucleotide sequence ID" value="NZ_BMXI01000005.1"/>
</dbReference>
<comment type="caution">
    <text evidence="6">The sequence shown here is derived from an EMBL/GenBank/DDBJ whole genome shotgun (WGS) entry which is preliminary data.</text>
</comment>
<dbReference type="SUPFAM" id="SSF46785">
    <property type="entry name" value="Winged helix' DNA-binding domain"/>
    <property type="match status" value="1"/>
</dbReference>
<accession>A0A918TJB2</accession>
<dbReference type="Gene3D" id="1.10.10.10">
    <property type="entry name" value="Winged helix-like DNA-binding domain superfamily/Winged helix DNA-binding domain"/>
    <property type="match status" value="1"/>
</dbReference>
<sequence>MDTRKLRYFVEVAERENISEAARVLNVTQPALSRQVRAFEEEMGWELLVRSGKAISLTRAGEVVMREGRRILRSVEAGEERMRREVEGAELRIGFAPSLAGGIIEKAMAVFCQLHPSVSIRLQDSTTEEMWQGVRSGTLDLIVEVATGDQDLHWETLQRREIRVAVPKGHRLERRRKIRAEDLDGERLLLLSRVDYPNYWRKVTEFFAEHSVNAKVAGEFDGISSLSMGLNAGMGLAFVAVGSVLPKQVKVLKLDPEPEPICVAVGWLAKRKLEGWEEVFVNELKRVAVG</sequence>
<dbReference type="PROSITE" id="PS50931">
    <property type="entry name" value="HTH_LYSR"/>
    <property type="match status" value="1"/>
</dbReference>
<dbReference type="GO" id="GO:0003677">
    <property type="term" value="F:DNA binding"/>
    <property type="evidence" value="ECO:0007669"/>
    <property type="project" value="UniProtKB-KW"/>
</dbReference>
<keyword evidence="7" id="KW-1185">Reference proteome</keyword>
<organism evidence="6 7">
    <name type="scientific">Roseibacillus persicicus</name>
    <dbReference type="NCBI Taxonomy" id="454148"/>
    <lineage>
        <taxon>Bacteria</taxon>
        <taxon>Pseudomonadati</taxon>
        <taxon>Verrucomicrobiota</taxon>
        <taxon>Verrucomicrobiia</taxon>
        <taxon>Verrucomicrobiales</taxon>
        <taxon>Verrucomicrobiaceae</taxon>
        <taxon>Roseibacillus</taxon>
    </lineage>
</organism>
<dbReference type="Gene3D" id="3.40.190.10">
    <property type="entry name" value="Periplasmic binding protein-like II"/>
    <property type="match status" value="2"/>
</dbReference>
<keyword evidence="2" id="KW-0805">Transcription regulation</keyword>
<keyword evidence="3" id="KW-0238">DNA-binding</keyword>
<dbReference type="InterPro" id="IPR000847">
    <property type="entry name" value="LysR_HTH_N"/>
</dbReference>
<dbReference type="PANTHER" id="PTHR30346:SF28">
    <property type="entry name" value="HTH-TYPE TRANSCRIPTIONAL REGULATOR CYNR"/>
    <property type="match status" value="1"/>
</dbReference>
<evidence type="ECO:0000313" key="7">
    <source>
        <dbReference type="Proteomes" id="UP000644507"/>
    </source>
</evidence>
<dbReference type="InterPro" id="IPR036388">
    <property type="entry name" value="WH-like_DNA-bd_sf"/>
</dbReference>
<reference evidence="6" key="1">
    <citation type="journal article" date="2014" name="Int. J. Syst. Evol. Microbiol.">
        <title>Complete genome sequence of Corynebacterium casei LMG S-19264T (=DSM 44701T), isolated from a smear-ripened cheese.</title>
        <authorList>
            <consortium name="US DOE Joint Genome Institute (JGI-PGF)"/>
            <person name="Walter F."/>
            <person name="Albersmeier A."/>
            <person name="Kalinowski J."/>
            <person name="Ruckert C."/>
        </authorList>
    </citation>
    <scope>NUCLEOTIDE SEQUENCE</scope>
    <source>
        <strain evidence="6">KCTC 12988</strain>
    </source>
</reference>
<evidence type="ECO:0000259" key="5">
    <source>
        <dbReference type="PROSITE" id="PS50931"/>
    </source>
</evidence>
<gene>
    <name evidence="6" type="ORF">GCM10007100_15550</name>
</gene>
<dbReference type="Proteomes" id="UP000644507">
    <property type="component" value="Unassembled WGS sequence"/>
</dbReference>
<dbReference type="EMBL" id="BMXI01000005">
    <property type="protein sequence ID" value="GHC50347.1"/>
    <property type="molecule type" value="Genomic_DNA"/>
</dbReference>
<dbReference type="InterPro" id="IPR005119">
    <property type="entry name" value="LysR_subst-bd"/>
</dbReference>
<dbReference type="Pfam" id="PF03466">
    <property type="entry name" value="LysR_substrate"/>
    <property type="match status" value="1"/>
</dbReference>
<evidence type="ECO:0000256" key="2">
    <source>
        <dbReference type="ARBA" id="ARBA00023015"/>
    </source>
</evidence>
<protein>
    <submittedName>
        <fullName evidence="6">LysR family transcriptional regulator</fullName>
    </submittedName>
</protein>
<evidence type="ECO:0000256" key="1">
    <source>
        <dbReference type="ARBA" id="ARBA00009437"/>
    </source>
</evidence>
<proteinExistence type="inferred from homology"/>
<comment type="similarity">
    <text evidence="1">Belongs to the LysR transcriptional regulatory family.</text>
</comment>
<evidence type="ECO:0000313" key="6">
    <source>
        <dbReference type="EMBL" id="GHC50347.1"/>
    </source>
</evidence>
<evidence type="ECO:0000256" key="3">
    <source>
        <dbReference type="ARBA" id="ARBA00023125"/>
    </source>
</evidence>
<dbReference type="SUPFAM" id="SSF53850">
    <property type="entry name" value="Periplasmic binding protein-like II"/>
    <property type="match status" value="1"/>
</dbReference>
<evidence type="ECO:0000256" key="4">
    <source>
        <dbReference type="ARBA" id="ARBA00023163"/>
    </source>
</evidence>
<dbReference type="AlphaFoldDB" id="A0A918TJB2"/>
<dbReference type="PANTHER" id="PTHR30346">
    <property type="entry name" value="TRANSCRIPTIONAL DUAL REGULATOR HCAR-RELATED"/>
    <property type="match status" value="1"/>
</dbReference>
<dbReference type="PRINTS" id="PR00039">
    <property type="entry name" value="HTHLYSR"/>
</dbReference>
<name>A0A918TJB2_9BACT</name>
<dbReference type="Pfam" id="PF00126">
    <property type="entry name" value="HTH_1"/>
    <property type="match status" value="1"/>
</dbReference>